<dbReference type="InterPro" id="IPR005651">
    <property type="entry name" value="Trm112-like"/>
</dbReference>
<dbReference type="HAMAP" id="MF_01187">
    <property type="entry name" value="UPF0434"/>
    <property type="match status" value="1"/>
</dbReference>
<dbReference type="SUPFAM" id="SSF158997">
    <property type="entry name" value="Trm112p-like"/>
    <property type="match status" value="1"/>
</dbReference>
<dbReference type="EMBL" id="PVTT01000002">
    <property type="protein sequence ID" value="PRY92771.1"/>
    <property type="molecule type" value="Genomic_DNA"/>
</dbReference>
<comment type="caution">
    <text evidence="3">The sequence shown here is derived from an EMBL/GenBank/DDBJ whole genome shotgun (WGS) entry which is preliminary data.</text>
</comment>
<dbReference type="PANTHER" id="PTHR33505">
    <property type="entry name" value="ZGC:162634"/>
    <property type="match status" value="1"/>
</dbReference>
<accession>A0A2T0X1F7</accession>
<evidence type="ECO:0000313" key="4">
    <source>
        <dbReference type="Proteomes" id="UP000238801"/>
    </source>
</evidence>
<proteinExistence type="inferred from homology"/>
<name>A0A2T0X1F7_9RHOB</name>
<dbReference type="Gene3D" id="2.20.25.10">
    <property type="match status" value="1"/>
</dbReference>
<protein>
    <recommendedName>
        <fullName evidence="1">UPF0434 protein BCF33_1625</fullName>
    </recommendedName>
</protein>
<evidence type="ECO:0000256" key="1">
    <source>
        <dbReference type="HAMAP-Rule" id="MF_01187"/>
    </source>
</evidence>
<feature type="region of interest" description="Disordered" evidence="2">
    <location>
        <begin position="1"/>
        <end position="29"/>
    </location>
</feature>
<dbReference type="GO" id="GO:0005829">
    <property type="term" value="C:cytosol"/>
    <property type="evidence" value="ECO:0007669"/>
    <property type="project" value="TreeGrafter"/>
</dbReference>
<dbReference type="Pfam" id="PF03966">
    <property type="entry name" value="Trm112p"/>
    <property type="match status" value="1"/>
</dbReference>
<dbReference type="PANTHER" id="PTHR33505:SF4">
    <property type="entry name" value="PROTEIN PREY, MITOCHONDRIAL"/>
    <property type="match status" value="1"/>
</dbReference>
<keyword evidence="4" id="KW-1185">Reference proteome</keyword>
<comment type="similarity">
    <text evidence="1">Belongs to the UPF0434 family.</text>
</comment>
<reference evidence="3 4" key="1">
    <citation type="submission" date="2018-03" db="EMBL/GenBank/DDBJ databases">
        <title>Genomic Encyclopedia of Archaeal and Bacterial Type Strains, Phase II (KMG-II): from individual species to whole genera.</title>
        <authorList>
            <person name="Goeker M."/>
        </authorList>
    </citation>
    <scope>NUCLEOTIDE SEQUENCE [LARGE SCALE GENOMIC DNA]</scope>
    <source>
        <strain evidence="3 4">DSM 29318</strain>
    </source>
</reference>
<gene>
    <name evidence="3" type="ORF">BCF33_1625</name>
</gene>
<dbReference type="AlphaFoldDB" id="A0A2T0X1F7"/>
<organism evidence="3 4">
    <name type="scientific">Hasllibacter halocynthiae</name>
    <dbReference type="NCBI Taxonomy" id="595589"/>
    <lineage>
        <taxon>Bacteria</taxon>
        <taxon>Pseudomonadati</taxon>
        <taxon>Pseudomonadota</taxon>
        <taxon>Alphaproteobacteria</taxon>
        <taxon>Rhodobacterales</taxon>
        <taxon>Roseobacteraceae</taxon>
        <taxon>Hasllibacter</taxon>
    </lineage>
</organism>
<sequence length="79" mass="8653">MTDDPREAPADRVGRGGRGGGDDAARPDPRMLEALVCPRTQQRLEWDAEAGELIARRAGLAYPVRDGIPIMLVTEARRL</sequence>
<evidence type="ECO:0000313" key="3">
    <source>
        <dbReference type="EMBL" id="PRY92771.1"/>
    </source>
</evidence>
<dbReference type="Proteomes" id="UP000238801">
    <property type="component" value="Unassembled WGS sequence"/>
</dbReference>
<evidence type="ECO:0000256" key="2">
    <source>
        <dbReference type="SAM" id="MobiDB-lite"/>
    </source>
</evidence>